<dbReference type="GO" id="GO:0004565">
    <property type="term" value="F:beta-galactosidase activity"/>
    <property type="evidence" value="ECO:0007669"/>
    <property type="project" value="InterPro"/>
</dbReference>
<protein>
    <recommendedName>
        <fullName evidence="1">Beta-galactosidase trimerisation domain-containing protein</fullName>
    </recommendedName>
</protein>
<dbReference type="GO" id="GO:0005975">
    <property type="term" value="P:carbohydrate metabolic process"/>
    <property type="evidence" value="ECO:0007669"/>
    <property type="project" value="InterPro"/>
</dbReference>
<accession>A0A0A0D6C9</accession>
<dbReference type="SUPFAM" id="SSF51445">
    <property type="entry name" value="(Trans)glycosidases"/>
    <property type="match status" value="1"/>
</dbReference>
<dbReference type="InterPro" id="IPR029062">
    <property type="entry name" value="Class_I_gatase-like"/>
</dbReference>
<sequence length="716" mass="80429">MRRHLASALLREGMIMTATALRSGGAPGDRRVLAPGTFWYDTMRRAGQNNFNERDPETLDVEAWIDYWKRLRIDTLLLSGGGIMAFYPTEIPYHHRSRYLGDRDLFGEFAAAAKREGMRVVARMDPNWCYADGAEAHPEWIARTADGQPVHHPEVPELFRTCMFSTFYTEQMSAIYREMNARYDIDGFFTNGWPSTGRRPAWYNTEHQHLACLPPQEFYRIYEDRVLEIWRLWDGIAKERSPENVYVGNLGGGIRAVTDVMAIAKVAGWFNADHQGRNNQTPVWDCAQQGRVAHAVMDGRAVTNVTGGYANADPFWRHTTKAPEETTLWMAQSTASGMVPWYHWLGGAPDDHRFRRTGEAFFGWLAQHERHFRNTAPVASLAVVFSQRTNAFYRPPGGGDVTDYLQGWYYALLEARIPFEFLHEQNLTAERLKKFAAIVLPNTAMLSDAQARAVEDYVAGGGAVVATFESGCFDEWGRRRATPALARLFAVEVAGLPFGAAQGEHRHHRRGHLARIEGDHPILSGFGDTTLLPYGEFRLPVAPGGADLLSIVEPYAAFPPEMVYTDTPRTEETALSARQHGQGRVAWFSGDIDRSFWLSTNGDLGRLMANAVRWALGGRQPVRIEGQGLVDVFPWRTQDGYALHILNYTSPNMMRGWVRETYPLGPQTVSFEVAPGRTIRAVEALRAGRSVPFTQTGTTVRFTLDGIADYEVAALT</sequence>
<dbReference type="EMBL" id="JANX01000110">
    <property type="protein sequence ID" value="KGM34221.1"/>
    <property type="molecule type" value="Genomic_DNA"/>
</dbReference>
<dbReference type="InterPro" id="IPR028212">
    <property type="entry name" value="GHL6"/>
</dbReference>
<feature type="domain" description="Beta-galactosidase trimerisation" evidence="1">
    <location>
        <begin position="381"/>
        <end position="478"/>
    </location>
</feature>
<dbReference type="Pfam" id="PF08532">
    <property type="entry name" value="Glyco_hydro_42M"/>
    <property type="match status" value="1"/>
</dbReference>
<dbReference type="InterPro" id="IPR017853">
    <property type="entry name" value="GH"/>
</dbReference>
<dbReference type="Proteomes" id="UP000029995">
    <property type="component" value="Unassembled WGS sequence"/>
</dbReference>
<proteinExistence type="predicted"/>
<evidence type="ECO:0000259" key="1">
    <source>
        <dbReference type="Pfam" id="PF08532"/>
    </source>
</evidence>
<reference evidence="2 3" key="1">
    <citation type="submission" date="2014-01" db="EMBL/GenBank/DDBJ databases">
        <title>Genome sequence determination for a cystic fibrosis isolate, Inquilinus limosus.</title>
        <authorList>
            <person name="Pino M."/>
            <person name="Di Conza J."/>
            <person name="Gutkind G."/>
        </authorList>
    </citation>
    <scope>NUCLEOTIDE SEQUENCE [LARGE SCALE GENOMIC DNA]</scope>
    <source>
        <strain evidence="2 3">MP06</strain>
    </source>
</reference>
<organism evidence="2 3">
    <name type="scientific">Inquilinus limosus MP06</name>
    <dbReference type="NCBI Taxonomy" id="1398085"/>
    <lineage>
        <taxon>Bacteria</taxon>
        <taxon>Pseudomonadati</taxon>
        <taxon>Pseudomonadota</taxon>
        <taxon>Alphaproteobacteria</taxon>
        <taxon>Rhodospirillales</taxon>
        <taxon>Rhodospirillaceae</taxon>
        <taxon>Inquilinus</taxon>
    </lineage>
</organism>
<dbReference type="Gene3D" id="3.40.50.880">
    <property type="match status" value="1"/>
</dbReference>
<dbReference type="CDD" id="cd03143">
    <property type="entry name" value="A4_beta-galactosidase_middle_domain"/>
    <property type="match status" value="1"/>
</dbReference>
<gene>
    <name evidence="2" type="ORF">P409_11430</name>
</gene>
<comment type="caution">
    <text evidence="2">The sequence shown here is derived from an EMBL/GenBank/DDBJ whole genome shotgun (WGS) entry which is preliminary data.</text>
</comment>
<dbReference type="SUPFAM" id="SSF52317">
    <property type="entry name" value="Class I glutamine amidotransferase-like"/>
    <property type="match status" value="1"/>
</dbReference>
<evidence type="ECO:0000313" key="3">
    <source>
        <dbReference type="Proteomes" id="UP000029995"/>
    </source>
</evidence>
<dbReference type="Gene3D" id="3.20.20.80">
    <property type="entry name" value="Glycosidases"/>
    <property type="match status" value="1"/>
</dbReference>
<dbReference type="AlphaFoldDB" id="A0A0A0D6C9"/>
<dbReference type="InterPro" id="IPR013738">
    <property type="entry name" value="Beta_galactosidase_Trimer"/>
</dbReference>
<dbReference type="Pfam" id="PF14871">
    <property type="entry name" value="GHL6"/>
    <property type="match status" value="1"/>
</dbReference>
<evidence type="ECO:0000313" key="2">
    <source>
        <dbReference type="EMBL" id="KGM34221.1"/>
    </source>
</evidence>
<name>A0A0A0D6C9_9PROT</name>